<organism evidence="2">
    <name type="scientific">uncultured Phycisphaerae bacterium</name>
    <dbReference type="NCBI Taxonomy" id="904963"/>
    <lineage>
        <taxon>Bacteria</taxon>
        <taxon>Pseudomonadati</taxon>
        <taxon>Planctomycetota</taxon>
        <taxon>Phycisphaerae</taxon>
        <taxon>environmental samples</taxon>
    </lineage>
</organism>
<dbReference type="PANTHER" id="PTHR42792:SF2">
    <property type="entry name" value="FLAGELLIN"/>
    <property type="match status" value="1"/>
</dbReference>
<dbReference type="Pfam" id="PF00669">
    <property type="entry name" value="Flagellin_N"/>
    <property type="match status" value="1"/>
</dbReference>
<dbReference type="EMBL" id="CADCUQ010000054">
    <property type="protein sequence ID" value="CAA9374659.1"/>
    <property type="molecule type" value="Genomic_DNA"/>
</dbReference>
<dbReference type="AlphaFoldDB" id="A0A6J4N6T5"/>
<dbReference type="GO" id="GO:0009288">
    <property type="term" value="C:bacterial-type flagellum"/>
    <property type="evidence" value="ECO:0007669"/>
    <property type="project" value="InterPro"/>
</dbReference>
<accession>A0A6J4N6T5</accession>
<dbReference type="GO" id="GO:0005198">
    <property type="term" value="F:structural molecule activity"/>
    <property type="evidence" value="ECO:0007669"/>
    <property type="project" value="InterPro"/>
</dbReference>
<dbReference type="PRINTS" id="PR00207">
    <property type="entry name" value="FLAGELLIN"/>
</dbReference>
<sequence>MARINTNVASLTAQRGLNKSQNLLNNTLQRLSSGLRINRGADDPAGLIASEGLRSEIAGINQAIDNSSRASNVISTAEGALSEVASLLLNVKDLVVEAANSGALSAEEIKANQLQVDSAVESITRISNTTTFAGLKLLNGSLDYLTSGVSTADVKSLDISQANFGTQASIPVEVNVITSARTGELEFRASAITTSVTLEIAGTEGVDVLTFTSGTAASAI</sequence>
<protein>
    <submittedName>
        <fullName evidence="2">Flagellin protein FlaA</fullName>
    </submittedName>
</protein>
<evidence type="ECO:0000259" key="1">
    <source>
        <dbReference type="Pfam" id="PF00669"/>
    </source>
</evidence>
<dbReference type="PANTHER" id="PTHR42792">
    <property type="entry name" value="FLAGELLIN"/>
    <property type="match status" value="1"/>
</dbReference>
<keyword evidence="2" id="KW-0969">Cilium</keyword>
<keyword evidence="2" id="KW-0966">Cell projection</keyword>
<dbReference type="InterPro" id="IPR001492">
    <property type="entry name" value="Flagellin"/>
</dbReference>
<feature type="domain" description="Flagellin N-terminal" evidence="1">
    <location>
        <begin position="4"/>
        <end position="141"/>
    </location>
</feature>
<proteinExistence type="predicted"/>
<feature type="non-terminal residue" evidence="2">
    <location>
        <position position="220"/>
    </location>
</feature>
<dbReference type="Gene3D" id="1.20.1330.10">
    <property type="entry name" value="f41 fragment of flagellin, N-terminal domain"/>
    <property type="match status" value="1"/>
</dbReference>
<gene>
    <name evidence="2" type="ORF">AVDCRST_MAG64-217</name>
</gene>
<dbReference type="SUPFAM" id="SSF64518">
    <property type="entry name" value="Phase 1 flagellin"/>
    <property type="match status" value="1"/>
</dbReference>
<evidence type="ECO:0000313" key="2">
    <source>
        <dbReference type="EMBL" id="CAA9374659.1"/>
    </source>
</evidence>
<reference evidence="2" key="1">
    <citation type="submission" date="2020-02" db="EMBL/GenBank/DDBJ databases">
        <authorList>
            <person name="Meier V. D."/>
        </authorList>
    </citation>
    <scope>NUCLEOTIDE SEQUENCE</scope>
    <source>
        <strain evidence="2">AVDCRST_MAG64</strain>
    </source>
</reference>
<keyword evidence="2" id="KW-0282">Flagellum</keyword>
<name>A0A6J4N6T5_9BACT</name>
<dbReference type="InterPro" id="IPR001029">
    <property type="entry name" value="Flagellin_N"/>
</dbReference>